<proteinExistence type="predicted"/>
<feature type="non-terminal residue" evidence="2">
    <location>
        <position position="1"/>
    </location>
</feature>
<protein>
    <submittedName>
        <fullName evidence="2">Pyridoxal-5'-phosphate-dependent protein</fullName>
    </submittedName>
</protein>
<organism evidence="2 3">
    <name type="scientific">Pseudomonas syringae pv. tagetis</name>
    <dbReference type="NCBI Taxonomy" id="129140"/>
    <lineage>
        <taxon>Bacteria</taxon>
        <taxon>Pseudomonadati</taxon>
        <taxon>Pseudomonadota</taxon>
        <taxon>Gammaproteobacteria</taxon>
        <taxon>Pseudomonadales</taxon>
        <taxon>Pseudomonadaceae</taxon>
        <taxon>Pseudomonas</taxon>
    </lineage>
</organism>
<gene>
    <name evidence="2" type="ORF">RA271_29625</name>
</gene>
<dbReference type="EMBL" id="JAVCQK010000616">
    <property type="protein sequence ID" value="MFH7519264.1"/>
    <property type="molecule type" value="Genomic_DNA"/>
</dbReference>
<dbReference type="Gene3D" id="3.40.50.1100">
    <property type="match status" value="1"/>
</dbReference>
<name>A0ABW7NWX6_9PSED</name>
<dbReference type="SUPFAM" id="SSF53686">
    <property type="entry name" value="Tryptophan synthase beta subunit-like PLP-dependent enzymes"/>
    <property type="match status" value="1"/>
</dbReference>
<evidence type="ECO:0000313" key="2">
    <source>
        <dbReference type="EMBL" id="MFH7519264.1"/>
    </source>
</evidence>
<feature type="non-terminal residue" evidence="2">
    <location>
        <position position="79"/>
    </location>
</feature>
<feature type="compositionally biased region" description="Polar residues" evidence="1">
    <location>
        <begin position="70"/>
        <end position="79"/>
    </location>
</feature>
<dbReference type="Proteomes" id="UP001610657">
    <property type="component" value="Unassembled WGS sequence"/>
</dbReference>
<feature type="region of interest" description="Disordered" evidence="1">
    <location>
        <begin position="55"/>
        <end position="79"/>
    </location>
</feature>
<evidence type="ECO:0000313" key="3">
    <source>
        <dbReference type="Proteomes" id="UP001610657"/>
    </source>
</evidence>
<keyword evidence="3" id="KW-1185">Reference proteome</keyword>
<evidence type="ECO:0000256" key="1">
    <source>
        <dbReference type="SAM" id="MobiDB-lite"/>
    </source>
</evidence>
<sequence length="79" mass="8888">RAHARTTARTISQHFGQVDYQFVGPGTTRTLMGCVQQFQRHHPSTRNIAVDSVGSETIRTPATRRIKPPQRTSQHPPNI</sequence>
<reference evidence="2 3" key="1">
    <citation type="submission" date="2023-08" db="EMBL/GenBank/DDBJ databases">
        <title>Genomic and mutational analysis of Pseudomonas syringae pv. tagetis EB037 pathogenicity on sunflower.</title>
        <authorList>
            <person name="Maul J.E."/>
        </authorList>
    </citation>
    <scope>NUCLEOTIDE SEQUENCE [LARGE SCALE GENOMIC DNA]</scope>
    <source>
        <strain evidence="2 3">EB037_T1</strain>
    </source>
</reference>
<dbReference type="InterPro" id="IPR036052">
    <property type="entry name" value="TrpB-like_PALP_sf"/>
</dbReference>
<accession>A0ABW7NWX6</accession>
<comment type="caution">
    <text evidence="2">The sequence shown here is derived from an EMBL/GenBank/DDBJ whole genome shotgun (WGS) entry which is preliminary data.</text>
</comment>